<evidence type="ECO:0000313" key="2">
    <source>
        <dbReference type="Proteomes" id="UP000634136"/>
    </source>
</evidence>
<reference evidence="1" key="1">
    <citation type="submission" date="2020-09" db="EMBL/GenBank/DDBJ databases">
        <title>Genome-Enabled Discovery of Anthraquinone Biosynthesis in Senna tora.</title>
        <authorList>
            <person name="Kang S.-H."/>
            <person name="Pandey R.P."/>
            <person name="Lee C.-M."/>
            <person name="Sim J.-S."/>
            <person name="Jeong J.-T."/>
            <person name="Choi B.-S."/>
            <person name="Jung M."/>
            <person name="Ginzburg D."/>
            <person name="Zhao K."/>
            <person name="Won S.Y."/>
            <person name="Oh T.-J."/>
            <person name="Yu Y."/>
            <person name="Kim N.-H."/>
            <person name="Lee O.R."/>
            <person name="Lee T.-H."/>
            <person name="Bashyal P."/>
            <person name="Kim T.-S."/>
            <person name="Lee W.-H."/>
            <person name="Kawkins C."/>
            <person name="Kim C.-K."/>
            <person name="Kim J.S."/>
            <person name="Ahn B.O."/>
            <person name="Rhee S.Y."/>
            <person name="Sohng J.K."/>
        </authorList>
    </citation>
    <scope>NUCLEOTIDE SEQUENCE</scope>
    <source>
        <tissue evidence="1">Leaf</tissue>
    </source>
</reference>
<protein>
    <submittedName>
        <fullName evidence="1">Uncharacterized protein</fullName>
    </submittedName>
</protein>
<accession>A0A834SUR8</accession>
<proteinExistence type="predicted"/>
<dbReference type="AlphaFoldDB" id="A0A834SUR8"/>
<dbReference type="EMBL" id="JAAIUW010000011">
    <property type="protein sequence ID" value="KAF7810102.1"/>
    <property type="molecule type" value="Genomic_DNA"/>
</dbReference>
<sequence length="26" mass="2944">MAMAPDNDFNFGTGKHRMAICERDCI</sequence>
<comment type="caution">
    <text evidence="1">The sequence shown here is derived from an EMBL/GenBank/DDBJ whole genome shotgun (WGS) entry which is preliminary data.</text>
</comment>
<name>A0A834SUR8_9FABA</name>
<gene>
    <name evidence="1" type="ORF">G2W53_036845</name>
</gene>
<dbReference type="Proteomes" id="UP000634136">
    <property type="component" value="Unassembled WGS sequence"/>
</dbReference>
<organism evidence="1 2">
    <name type="scientific">Senna tora</name>
    <dbReference type="NCBI Taxonomy" id="362788"/>
    <lineage>
        <taxon>Eukaryota</taxon>
        <taxon>Viridiplantae</taxon>
        <taxon>Streptophyta</taxon>
        <taxon>Embryophyta</taxon>
        <taxon>Tracheophyta</taxon>
        <taxon>Spermatophyta</taxon>
        <taxon>Magnoliopsida</taxon>
        <taxon>eudicotyledons</taxon>
        <taxon>Gunneridae</taxon>
        <taxon>Pentapetalae</taxon>
        <taxon>rosids</taxon>
        <taxon>fabids</taxon>
        <taxon>Fabales</taxon>
        <taxon>Fabaceae</taxon>
        <taxon>Caesalpinioideae</taxon>
        <taxon>Cassia clade</taxon>
        <taxon>Senna</taxon>
    </lineage>
</organism>
<keyword evidence="2" id="KW-1185">Reference proteome</keyword>
<evidence type="ECO:0000313" key="1">
    <source>
        <dbReference type="EMBL" id="KAF7810102.1"/>
    </source>
</evidence>